<feature type="chain" id="PRO_5039379655" description="DUF3558 domain-containing protein" evidence="2">
    <location>
        <begin position="20"/>
        <end position="242"/>
    </location>
</feature>
<reference evidence="3 4" key="1">
    <citation type="submission" date="2019-07" db="EMBL/GenBank/DDBJ databases">
        <title>Lentzea xizangensis sp. nov., isolated from Qinghai-Tibetan Plateau Soils.</title>
        <authorList>
            <person name="Huang J."/>
        </authorList>
    </citation>
    <scope>NUCLEOTIDE SEQUENCE [LARGE SCALE GENOMIC DNA]</scope>
    <source>
        <strain evidence="3 4">FXJ1.1311</strain>
    </source>
</reference>
<dbReference type="EMBL" id="VOBR01000036">
    <property type="protein sequence ID" value="TWP46062.1"/>
    <property type="molecule type" value="Genomic_DNA"/>
</dbReference>
<accession>A0A563EHZ3</accession>
<sequence length="242" mass="25564">MTRPRTARMFALTTGAVTAAMLAAGCTTTISGHPNRESGAPASGGQTATGGGDCARSATPQNCVAWQNTTPATGSALFDKAKQDPVTATQMLCSALPAEAWDRYLQPGNYRIVEDGTSCSVWSGDDQVAVKIGLDPGYSLTEYLQLFRSKPDVARDVSELTIAGKRVMRVAATYDADGKGNDRDELSIAPTTDPAAKGVLQVHLVLRPPRGSSKATPVDRTRIDGIRDAVVGDLLKVLFPQR</sequence>
<evidence type="ECO:0000256" key="1">
    <source>
        <dbReference type="SAM" id="MobiDB-lite"/>
    </source>
</evidence>
<keyword evidence="2" id="KW-0732">Signal</keyword>
<evidence type="ECO:0000256" key="2">
    <source>
        <dbReference type="SAM" id="SignalP"/>
    </source>
</evidence>
<evidence type="ECO:0000313" key="3">
    <source>
        <dbReference type="EMBL" id="TWP46062.1"/>
    </source>
</evidence>
<dbReference type="OrthoDB" id="3691555at2"/>
<proteinExistence type="predicted"/>
<protein>
    <recommendedName>
        <fullName evidence="5">DUF3558 domain-containing protein</fullName>
    </recommendedName>
</protein>
<dbReference type="RefSeq" id="WP_146359057.1">
    <property type="nucleotide sequence ID" value="NZ_VOBR01000036.1"/>
</dbReference>
<keyword evidence="4" id="KW-1185">Reference proteome</keyword>
<organism evidence="3 4">
    <name type="scientific">Lentzea tibetensis</name>
    <dbReference type="NCBI Taxonomy" id="2591470"/>
    <lineage>
        <taxon>Bacteria</taxon>
        <taxon>Bacillati</taxon>
        <taxon>Actinomycetota</taxon>
        <taxon>Actinomycetes</taxon>
        <taxon>Pseudonocardiales</taxon>
        <taxon>Pseudonocardiaceae</taxon>
        <taxon>Lentzea</taxon>
    </lineage>
</organism>
<gene>
    <name evidence="3" type="ORF">FKR81_37480</name>
</gene>
<evidence type="ECO:0000313" key="4">
    <source>
        <dbReference type="Proteomes" id="UP000316639"/>
    </source>
</evidence>
<name>A0A563EHZ3_9PSEU</name>
<comment type="caution">
    <text evidence="3">The sequence shown here is derived from an EMBL/GenBank/DDBJ whole genome shotgun (WGS) entry which is preliminary data.</text>
</comment>
<dbReference type="AlphaFoldDB" id="A0A563EHZ3"/>
<feature type="signal peptide" evidence="2">
    <location>
        <begin position="1"/>
        <end position="19"/>
    </location>
</feature>
<dbReference type="PROSITE" id="PS51257">
    <property type="entry name" value="PROKAR_LIPOPROTEIN"/>
    <property type="match status" value="1"/>
</dbReference>
<dbReference type="Proteomes" id="UP000316639">
    <property type="component" value="Unassembled WGS sequence"/>
</dbReference>
<evidence type="ECO:0008006" key="5">
    <source>
        <dbReference type="Google" id="ProtNLM"/>
    </source>
</evidence>
<feature type="region of interest" description="Disordered" evidence="1">
    <location>
        <begin position="32"/>
        <end position="54"/>
    </location>
</feature>